<accession>I5ATM1</accession>
<dbReference type="STRING" id="633697.EubceDRAFT1_1332"/>
<keyword evidence="1" id="KW-0812">Transmembrane</keyword>
<organism evidence="2 3">
    <name type="scientific">Eubacterium cellulosolvens (strain ATCC 43171 / JCM 9499 / 6)</name>
    <name type="common">Cillobacterium cellulosolvens</name>
    <dbReference type="NCBI Taxonomy" id="633697"/>
    <lineage>
        <taxon>Bacteria</taxon>
        <taxon>Bacillati</taxon>
        <taxon>Bacillota</taxon>
        <taxon>Clostridia</taxon>
        <taxon>Eubacteriales</taxon>
        <taxon>Eubacteriaceae</taxon>
        <taxon>Eubacterium</taxon>
    </lineage>
</organism>
<dbReference type="HOGENOM" id="CLU_942481_0_0_9"/>
<feature type="transmembrane region" description="Helical" evidence="1">
    <location>
        <begin position="21"/>
        <end position="41"/>
    </location>
</feature>
<evidence type="ECO:0000313" key="3">
    <source>
        <dbReference type="Proteomes" id="UP000005753"/>
    </source>
</evidence>
<dbReference type="AlphaFoldDB" id="I5ATM1"/>
<evidence type="ECO:0000313" key="2">
    <source>
        <dbReference type="EMBL" id="EIM57144.1"/>
    </source>
</evidence>
<reference evidence="2 3" key="1">
    <citation type="submission" date="2010-08" db="EMBL/GenBank/DDBJ databases">
        <authorList>
            <consortium name="US DOE Joint Genome Institute (JGI-PGF)"/>
            <person name="Lucas S."/>
            <person name="Copeland A."/>
            <person name="Lapidus A."/>
            <person name="Cheng J.-F."/>
            <person name="Bruce D."/>
            <person name="Goodwin L."/>
            <person name="Pitluck S."/>
            <person name="Land M.L."/>
            <person name="Hauser L."/>
            <person name="Chang Y.-J."/>
            <person name="Anderson I.J."/>
            <person name="Johnson E."/>
            <person name="Mulhopadhyay B."/>
            <person name="Kyrpides N."/>
            <person name="Woyke T.J."/>
        </authorList>
    </citation>
    <scope>NUCLEOTIDE SEQUENCE [LARGE SCALE GENOMIC DNA]</scope>
    <source>
        <strain evidence="2 3">6</strain>
    </source>
</reference>
<evidence type="ECO:0000256" key="1">
    <source>
        <dbReference type="SAM" id="Phobius"/>
    </source>
</evidence>
<gene>
    <name evidence="2" type="ORF">EubceDRAFT1_1332</name>
</gene>
<protein>
    <submittedName>
        <fullName evidence="2">Uncharacterized protein</fullName>
    </submittedName>
</protein>
<keyword evidence="3" id="KW-1185">Reference proteome</keyword>
<keyword evidence="1" id="KW-1133">Transmembrane helix</keyword>
<dbReference type="EMBL" id="CM001487">
    <property type="protein sequence ID" value="EIM57144.1"/>
    <property type="molecule type" value="Genomic_DNA"/>
</dbReference>
<sequence>MIHCSWMGRTKEMKYKKKTMWGFIVVVLAVCLFFLIDWFGVFKAAEFYKGLDWNTTKWKVEWRLKKDHYWHNEKRYTSTVYYPKEYRDTWAQEDFYFDEKSERLKKIRLFYATTDSDTMSQVYESQKKRISKKLGKGSEYEGDNFQYTEWREEKTVIRVIKNDYENDDANDIVQVIYLNKDYSEPFFTKMHLDENTFKVMLNKFFCDSSPVFDERSGDMDIGYDFSQYKLVSTKETSKVVALLNKKLFASNSDVESRAKRIVLSKGITEDHPLTVDWVMKHPAKSVAILTELTREDDFLKSRSDVDKAYERLTDEEKRKT</sequence>
<proteinExistence type="predicted"/>
<keyword evidence="1" id="KW-0472">Membrane</keyword>
<reference evidence="2 3" key="2">
    <citation type="submission" date="2012-02" db="EMBL/GenBank/DDBJ databases">
        <title>Improved High-Quality Draft sequence of Eubacterium cellulosolvens 6.</title>
        <authorList>
            <consortium name="US DOE Joint Genome Institute"/>
            <person name="Lucas S."/>
            <person name="Han J."/>
            <person name="Lapidus A."/>
            <person name="Cheng J.-F."/>
            <person name="Goodwin L."/>
            <person name="Pitluck S."/>
            <person name="Peters L."/>
            <person name="Mikhailova N."/>
            <person name="Gu W."/>
            <person name="Detter J.C."/>
            <person name="Han C."/>
            <person name="Tapia R."/>
            <person name="Land M."/>
            <person name="Hauser L."/>
            <person name="Kyrpides N."/>
            <person name="Ivanova N."/>
            <person name="Pagani I."/>
            <person name="Johnson E."/>
            <person name="Mukhopadhyay B."/>
            <person name="Anderson I."/>
            <person name="Woyke T."/>
        </authorList>
    </citation>
    <scope>NUCLEOTIDE SEQUENCE [LARGE SCALE GENOMIC DNA]</scope>
    <source>
        <strain evidence="2 3">6</strain>
    </source>
</reference>
<dbReference type="Proteomes" id="UP000005753">
    <property type="component" value="Chromosome"/>
</dbReference>
<name>I5ATM1_EUBC6</name>